<name>A0A976IBA0_BRELC</name>
<evidence type="ECO:0000313" key="1">
    <source>
        <dbReference type="EMBL" id="TDH65728.1"/>
    </source>
</evidence>
<dbReference type="AlphaFoldDB" id="A0A976IBA0"/>
<dbReference type="EMBL" id="SHOA02000001">
    <property type="protein sequence ID" value="TDH65728.1"/>
    <property type="molecule type" value="Genomic_DNA"/>
</dbReference>
<reference evidence="1 2" key="1">
    <citation type="journal article" date="2021" name="Genome Biol.">
        <title>AFLAP: assembly-free linkage analysis pipeline using k-mers from genome sequencing data.</title>
        <authorList>
            <person name="Fletcher K."/>
            <person name="Zhang L."/>
            <person name="Gil J."/>
            <person name="Han R."/>
            <person name="Cavanaugh K."/>
            <person name="Michelmore R."/>
        </authorList>
    </citation>
    <scope>NUCLEOTIDE SEQUENCE [LARGE SCALE GENOMIC DNA]</scope>
    <source>
        <strain evidence="1 2">SF5</strain>
    </source>
</reference>
<accession>A0A976IBA0</accession>
<proteinExistence type="predicted"/>
<comment type="caution">
    <text evidence="1">The sequence shown here is derived from an EMBL/GenBank/DDBJ whole genome shotgun (WGS) entry which is preliminary data.</text>
</comment>
<dbReference type="OrthoDB" id="101386at2759"/>
<dbReference type="KEGG" id="blac:94347372"/>
<dbReference type="GeneID" id="94347372"/>
<organism evidence="1 2">
    <name type="scientific">Bremia lactucae</name>
    <name type="common">Lettuce downy mildew</name>
    <dbReference type="NCBI Taxonomy" id="4779"/>
    <lineage>
        <taxon>Eukaryota</taxon>
        <taxon>Sar</taxon>
        <taxon>Stramenopiles</taxon>
        <taxon>Oomycota</taxon>
        <taxon>Peronosporomycetes</taxon>
        <taxon>Peronosporales</taxon>
        <taxon>Peronosporaceae</taxon>
        <taxon>Bremia</taxon>
    </lineage>
</organism>
<sequence length="83" mass="9522">MRRRLDRIHEATGFLVLSLEGYDIDSVRAETTLEERFVLKDSSEWAALFRSADYKRQSCWPAINTGKTSSTSTLMTLFCGLDR</sequence>
<dbReference type="Proteomes" id="UP000294530">
    <property type="component" value="Unassembled WGS sequence"/>
</dbReference>
<evidence type="ECO:0000313" key="2">
    <source>
        <dbReference type="Proteomes" id="UP000294530"/>
    </source>
</evidence>
<keyword evidence="2" id="KW-1185">Reference proteome</keyword>
<dbReference type="RefSeq" id="XP_067815227.1">
    <property type="nucleotide sequence ID" value="XM_067961701.1"/>
</dbReference>
<gene>
    <name evidence="1" type="ORF">CCR75_003607</name>
</gene>
<protein>
    <submittedName>
        <fullName evidence="1">Uncharacterized protein</fullName>
    </submittedName>
</protein>